<evidence type="ECO:0000259" key="4">
    <source>
        <dbReference type="Pfam" id="PF13439"/>
    </source>
</evidence>
<dbReference type="GO" id="GO:0005975">
    <property type="term" value="P:carbohydrate metabolic process"/>
    <property type="evidence" value="ECO:0007669"/>
    <property type="project" value="InterPro"/>
</dbReference>
<dbReference type="SUPFAM" id="SSF48208">
    <property type="entry name" value="Six-hairpin glycosidases"/>
    <property type="match status" value="1"/>
</dbReference>
<dbReference type="InterPro" id="IPR008928">
    <property type="entry name" value="6-hairpin_glycosidase_sf"/>
</dbReference>
<organism evidence="5 6">
    <name type="scientific">Candidatus Anoxymicrobium japonicum</name>
    <dbReference type="NCBI Taxonomy" id="2013648"/>
    <lineage>
        <taxon>Bacteria</taxon>
        <taxon>Bacillati</taxon>
        <taxon>Actinomycetota</taxon>
        <taxon>Candidatus Geothermincolia</taxon>
        <taxon>Candidatus Geothermincolales</taxon>
        <taxon>Candidatus Anoxymicrobiaceae</taxon>
        <taxon>Candidatus Anoxymicrobium</taxon>
    </lineage>
</organism>
<sequence>MRLKRDVNHGTCDMKRKKPPLLRKSAMNAAFIGNYIPRQCGLATFTTDVATWVSSALGPASDVFVVAMNDRPQGYNYPPMVRFEVLANDSDDYPRAADYINLSEVDIVCLQHEFGIFGGSRGIYITDLLRDLEKPVVATLHTVLPDPDPERREALIQVCALSDAVVVMSLKSIDFLEEHYGVPREKVHLIHHGVPDMPFANSNDYKKRWGLQGRTVLLTFGLLHPRKGIEHMIAAMPAIVEQDPRAVYVVLGATHPPHKQKEGEKYRFFLKRLARELGVKDNVIFYDRFVTLEELTRFLASCDIYVTPYLDMNQIISGTLAYAIGLGKPIISTPYFYAVELLSNDRGVIVPVEDSRAISQAAIGLLSDPARTSEMREKTYAFGRKMIWREVSREYVSLFEHVLAGRKVAPPPVEVPRKVVQLRDLPRPRLDHLVRLTDGAGIIHATHFDIPDRSSGYATEDNALALAATVLSRAQTDDRTSRELSRVYLGLLRYMQRPDGAFHNRLNYDRSYADEVGGQECQGKAMAGLGLTIAVEPDEGIVSFAKLMFDEALKELQLSYPRATAYALCGCYHYLTRFPGASLASSALEKMAATLVETYERVAGEGWEWFEDTLAYANGLIPRALLLAFRATRAPRYRDVALESLEFLTKMCYHDGFFDLVGDQGWHPRGGERARFNQLPIEAASLTEAYADAFIVMRDERWLELARAAFEWFLGRNVQNQPVYDFAAFCCADSLMPHGVSPNRGAEATTQWLLSLLRVQTALHVGPLEDITA</sequence>
<dbReference type="PANTHER" id="PTHR12526">
    <property type="entry name" value="GLYCOSYLTRANSFERASE"/>
    <property type="match status" value="1"/>
</dbReference>
<dbReference type="Gene3D" id="3.40.50.2000">
    <property type="entry name" value="Glycogen Phosphorylase B"/>
    <property type="match status" value="2"/>
</dbReference>
<dbReference type="InterPro" id="IPR028098">
    <property type="entry name" value="Glyco_trans_4-like_N"/>
</dbReference>
<keyword evidence="1" id="KW-0328">Glycosyltransferase</keyword>
<evidence type="ECO:0000256" key="2">
    <source>
        <dbReference type="ARBA" id="ARBA00022679"/>
    </source>
</evidence>
<dbReference type="Proteomes" id="UP000233654">
    <property type="component" value="Unassembled WGS sequence"/>
</dbReference>
<evidence type="ECO:0000256" key="1">
    <source>
        <dbReference type="ARBA" id="ARBA00022676"/>
    </source>
</evidence>
<reference evidence="5 6" key="1">
    <citation type="journal article" date="2017" name="ISME J.">
        <title>Potential for microbial H2 and metal transformations associated with novel bacteria and archaea in deep terrestrial subsurface sediments.</title>
        <authorList>
            <person name="Hernsdorf A.W."/>
            <person name="Amano Y."/>
            <person name="Miyakawa K."/>
            <person name="Ise K."/>
            <person name="Suzuki Y."/>
            <person name="Anantharaman K."/>
            <person name="Probst A."/>
            <person name="Burstein D."/>
            <person name="Thomas B.C."/>
            <person name="Banfield J.F."/>
        </authorList>
    </citation>
    <scope>NUCLEOTIDE SEQUENCE [LARGE SCALE GENOMIC DNA]</scope>
    <source>
        <strain evidence="5">HGW-Actinobacteria-3</strain>
    </source>
</reference>
<name>A0A2N3G4S2_9ACTN</name>
<feature type="domain" description="Glycosyl transferase family 1" evidence="3">
    <location>
        <begin position="205"/>
        <end position="381"/>
    </location>
</feature>
<accession>A0A2N3G4S2</accession>
<protein>
    <submittedName>
        <fullName evidence="5">Glycosyl transferase family 1</fullName>
    </submittedName>
</protein>
<dbReference type="Pfam" id="PF00534">
    <property type="entry name" value="Glycos_transf_1"/>
    <property type="match status" value="1"/>
</dbReference>
<proteinExistence type="predicted"/>
<gene>
    <name evidence="5" type="ORF">CVT63_06540</name>
</gene>
<dbReference type="AlphaFoldDB" id="A0A2N3G4S2"/>
<evidence type="ECO:0000259" key="3">
    <source>
        <dbReference type="Pfam" id="PF00534"/>
    </source>
</evidence>
<dbReference type="SUPFAM" id="SSF53756">
    <property type="entry name" value="UDP-Glycosyltransferase/glycogen phosphorylase"/>
    <property type="match status" value="1"/>
</dbReference>
<dbReference type="InterPro" id="IPR001296">
    <property type="entry name" value="Glyco_trans_1"/>
</dbReference>
<feature type="domain" description="Glycosyltransferase subfamily 4-like N-terminal" evidence="4">
    <location>
        <begin position="69"/>
        <end position="194"/>
    </location>
</feature>
<evidence type="ECO:0000313" key="5">
    <source>
        <dbReference type="EMBL" id="PKQ27721.1"/>
    </source>
</evidence>
<dbReference type="PANTHER" id="PTHR12526:SF572">
    <property type="entry name" value="BLL5144 PROTEIN"/>
    <property type="match status" value="1"/>
</dbReference>
<dbReference type="CDD" id="cd03822">
    <property type="entry name" value="GT4_mannosyltransferase-like"/>
    <property type="match status" value="1"/>
</dbReference>
<comment type="caution">
    <text evidence="5">The sequence shown here is derived from an EMBL/GenBank/DDBJ whole genome shotgun (WGS) entry which is preliminary data.</text>
</comment>
<dbReference type="GO" id="GO:0016757">
    <property type="term" value="F:glycosyltransferase activity"/>
    <property type="evidence" value="ECO:0007669"/>
    <property type="project" value="UniProtKB-KW"/>
</dbReference>
<dbReference type="EMBL" id="PHEX01000060">
    <property type="protein sequence ID" value="PKQ27721.1"/>
    <property type="molecule type" value="Genomic_DNA"/>
</dbReference>
<dbReference type="Pfam" id="PF13439">
    <property type="entry name" value="Glyco_transf_4"/>
    <property type="match status" value="1"/>
</dbReference>
<keyword evidence="2 5" id="KW-0808">Transferase</keyword>
<evidence type="ECO:0000313" key="6">
    <source>
        <dbReference type="Proteomes" id="UP000233654"/>
    </source>
</evidence>